<accession>A0ABY2NJS0</accession>
<proteinExistence type="predicted"/>
<sequence>MNHLHLILKPILVTFFFLFSTNCYLNPIVNNLLDPKVEEDSSSLLGMIAGLANQTNTVRISGQIKKGGSALADVQIKILDPSFSAKNQTNSTTTNTSGRFYLETSMGLVSLQFTDNGTIVNIQLNVSRTSVTVLSIDKANYIVQSLDVYEIGVEPPPSLELLFSMPYEGLYIDSNNFAITIGSGSQFIFSENLETPSDPILWAAENIVVFPPILLQNNTILNNTVLLTIDNQTIKPSTTYTVTLNSGIRSETGKMLKPTTFQFKVGTLIPK</sequence>
<dbReference type="Proteomes" id="UP000298112">
    <property type="component" value="Unassembled WGS sequence"/>
</dbReference>
<dbReference type="EMBL" id="RQHF01000035">
    <property type="protein sequence ID" value="TGM46083.1"/>
    <property type="molecule type" value="Genomic_DNA"/>
</dbReference>
<evidence type="ECO:0000313" key="2">
    <source>
        <dbReference type="Proteomes" id="UP000298112"/>
    </source>
</evidence>
<comment type="caution">
    <text evidence="1">The sequence shown here is derived from an EMBL/GenBank/DDBJ whole genome shotgun (WGS) entry which is preliminary data.</text>
</comment>
<protein>
    <recommendedName>
        <fullName evidence="3">SbsA Ig-like domain-containing protein</fullName>
    </recommendedName>
</protein>
<evidence type="ECO:0008006" key="3">
    <source>
        <dbReference type="Google" id="ProtNLM"/>
    </source>
</evidence>
<name>A0ABY2NJS0_9LEPT</name>
<gene>
    <name evidence="1" type="ORF">EHQ95_15635</name>
</gene>
<evidence type="ECO:0000313" key="1">
    <source>
        <dbReference type="EMBL" id="TGM46083.1"/>
    </source>
</evidence>
<keyword evidence="2" id="KW-1185">Reference proteome</keyword>
<organism evidence="1 2">
    <name type="scientific">Leptospira vanthielii</name>
    <dbReference type="NCBI Taxonomy" id="293085"/>
    <lineage>
        <taxon>Bacteria</taxon>
        <taxon>Pseudomonadati</taxon>
        <taxon>Spirochaetota</taxon>
        <taxon>Spirochaetia</taxon>
        <taxon>Leptospirales</taxon>
        <taxon>Leptospiraceae</taxon>
        <taxon>Leptospira</taxon>
    </lineage>
</organism>
<dbReference type="RefSeq" id="WP_135660192.1">
    <property type="nucleotide sequence ID" value="NZ_RQHF01000035.1"/>
</dbReference>
<reference evidence="2" key="1">
    <citation type="journal article" date="2019" name="PLoS Negl. Trop. Dis.">
        <title>Revisiting the worldwide diversity of Leptospira species in the environment.</title>
        <authorList>
            <person name="Vincent A.T."/>
            <person name="Schiettekatte O."/>
            <person name="Bourhy P."/>
            <person name="Veyrier F.J."/>
            <person name="Picardeau M."/>
        </authorList>
    </citation>
    <scope>NUCLEOTIDE SEQUENCE [LARGE SCALE GENOMIC DNA]</scope>
    <source>
        <strain evidence="2">201601955</strain>
    </source>
</reference>